<keyword evidence="2" id="KW-1185">Reference proteome</keyword>
<reference evidence="1 2" key="1">
    <citation type="journal article" date="2021" name="Front. Genet.">
        <title>Chromosome-Level Genome Assembly Reveals Significant Gene Expansion in the Toll and IMD Signaling Pathways of Dendrolimus kikuchii.</title>
        <authorList>
            <person name="Zhou J."/>
            <person name="Wu P."/>
            <person name="Xiong Z."/>
            <person name="Liu N."/>
            <person name="Zhao N."/>
            <person name="Ji M."/>
            <person name="Qiu Y."/>
            <person name="Yang B."/>
        </authorList>
    </citation>
    <scope>NUCLEOTIDE SEQUENCE [LARGE SCALE GENOMIC DNA]</scope>
    <source>
        <strain evidence="1">Ann1</strain>
    </source>
</reference>
<gene>
    <name evidence="1" type="ORF">K1T71_011015</name>
</gene>
<evidence type="ECO:0000313" key="1">
    <source>
        <dbReference type="EMBL" id="KAJ0173866.1"/>
    </source>
</evidence>
<dbReference type="EMBL" id="CM034405">
    <property type="protein sequence ID" value="KAJ0173866.1"/>
    <property type="molecule type" value="Genomic_DNA"/>
</dbReference>
<dbReference type="Proteomes" id="UP000824533">
    <property type="component" value="Linkage Group LG19"/>
</dbReference>
<sequence length="221" mass="25209">MNHAGTQTLLADLRNNYWILGIRKLVKAIVSRCIICKRYKAKHYVVPEPPLPADRIKSTAPFEVTGIDLAGPLFLRSNQKCWIVLFTCAVYRAVHLELTESLSTNSFLMALRRFIARRGRPRIIYSDNGTNFVGAANLLKELDWQTIEETTNIDRIQWKFSVPTAPWWGGCLLLHVYTNLLFNFNLYCPGPPIPPARQLLAVRELVRWGGLGVQVQYLLSL</sequence>
<comment type="caution">
    <text evidence="1">The sequence shown here is derived from an EMBL/GenBank/DDBJ whole genome shotgun (WGS) entry which is preliminary data.</text>
</comment>
<proteinExistence type="predicted"/>
<accession>A0ACC1CQI3</accession>
<evidence type="ECO:0000313" key="2">
    <source>
        <dbReference type="Proteomes" id="UP000824533"/>
    </source>
</evidence>
<name>A0ACC1CQI3_9NEOP</name>
<organism evidence="1 2">
    <name type="scientific">Dendrolimus kikuchii</name>
    <dbReference type="NCBI Taxonomy" id="765133"/>
    <lineage>
        <taxon>Eukaryota</taxon>
        <taxon>Metazoa</taxon>
        <taxon>Ecdysozoa</taxon>
        <taxon>Arthropoda</taxon>
        <taxon>Hexapoda</taxon>
        <taxon>Insecta</taxon>
        <taxon>Pterygota</taxon>
        <taxon>Neoptera</taxon>
        <taxon>Endopterygota</taxon>
        <taxon>Lepidoptera</taxon>
        <taxon>Glossata</taxon>
        <taxon>Ditrysia</taxon>
        <taxon>Bombycoidea</taxon>
        <taxon>Lasiocampidae</taxon>
        <taxon>Dendrolimus</taxon>
    </lineage>
</organism>
<protein>
    <submittedName>
        <fullName evidence="1">Uncharacterized protein</fullName>
    </submittedName>
</protein>